<comment type="similarity">
    <text evidence="2">Belongs to the cytochrome P450 family.</text>
</comment>
<evidence type="ECO:0008006" key="8">
    <source>
        <dbReference type="Google" id="ProtNLM"/>
    </source>
</evidence>
<dbReference type="PRINTS" id="PR00385">
    <property type="entry name" value="P450"/>
</dbReference>
<dbReference type="Gene3D" id="1.10.630.10">
    <property type="entry name" value="Cytochrome P450"/>
    <property type="match status" value="1"/>
</dbReference>
<keyword evidence="5" id="KW-1133">Transmembrane helix</keyword>
<accession>A0ABR3RH49</accession>
<protein>
    <recommendedName>
        <fullName evidence="8">Cytochrome P450</fullName>
    </recommendedName>
</protein>
<evidence type="ECO:0000256" key="1">
    <source>
        <dbReference type="ARBA" id="ARBA00001971"/>
    </source>
</evidence>
<evidence type="ECO:0000313" key="7">
    <source>
        <dbReference type="Proteomes" id="UP001521785"/>
    </source>
</evidence>
<evidence type="ECO:0000256" key="4">
    <source>
        <dbReference type="ARBA" id="ARBA00023004"/>
    </source>
</evidence>
<dbReference type="InterPro" id="IPR036396">
    <property type="entry name" value="Cyt_P450_sf"/>
</dbReference>
<keyword evidence="3" id="KW-0479">Metal-binding</keyword>
<dbReference type="PANTHER" id="PTHR24305">
    <property type="entry name" value="CYTOCHROME P450"/>
    <property type="match status" value="1"/>
</dbReference>
<dbReference type="InterPro" id="IPR001128">
    <property type="entry name" value="Cyt_P450"/>
</dbReference>
<evidence type="ECO:0000313" key="6">
    <source>
        <dbReference type="EMBL" id="KAL1603692.1"/>
    </source>
</evidence>
<keyword evidence="5" id="KW-0812">Transmembrane</keyword>
<dbReference type="PANTHER" id="PTHR24305:SF232">
    <property type="entry name" value="P450, PUTATIVE (EUROFUNG)-RELATED"/>
    <property type="match status" value="1"/>
</dbReference>
<sequence>MASQVPSWLTLIVSGLTASLAYFFIKLYLHRQFYKNVPTPPHSFLWGHLKLLGETLALFPSGAHYQAAITTISQKYDLPGAWYLDLWPAGPSQLIVTDPDLAHQFTVLKNHPKHIAEVATMDPVLGKNNVATADGPAWKAAHSMIAPAFSASHQRNMAPMMAEEVMVFREILQKKAATGEVFELERVLQNLVLNTIARSMFEESLDAQHKETPMLAKFHAVCKENVYLMQSWNPVGRFFARWRQSGLSRELEAQLAEMIRVRFEKLQKENADVSQKRGLCTVDLILREHLLEVRKAQSEALGPKFMQMAITQVRTLLLAGSGTTTGTLSFAYALLSINPEVVQKLRYEHDTVFCPGVEATYDLLQAEPNRLNELDYTTNVIKEVLRLYPIGNSARAEDSTGFLTYEGQQYTTKGQLVTGVQHTMHYDPRIFPNPTKFDPDRFARDEVPRNAWRPFERGPRGCLGQTMAMEEMKITLLLTVRDFDFECSGLKPTKQRVGWTDLDTVLGDRAFQVMKFEAKPIDGMPMTVRKAN</sequence>
<gene>
    <name evidence="6" type="ORF">SLS60_005281</name>
</gene>
<keyword evidence="5" id="KW-0472">Membrane</keyword>
<dbReference type="Pfam" id="PF00067">
    <property type="entry name" value="p450"/>
    <property type="match status" value="1"/>
</dbReference>
<dbReference type="SUPFAM" id="SSF48264">
    <property type="entry name" value="Cytochrome P450"/>
    <property type="match status" value="1"/>
</dbReference>
<dbReference type="EMBL" id="JAKJXO020000006">
    <property type="protein sequence ID" value="KAL1603692.1"/>
    <property type="molecule type" value="Genomic_DNA"/>
</dbReference>
<keyword evidence="7" id="KW-1185">Reference proteome</keyword>
<feature type="transmembrane region" description="Helical" evidence="5">
    <location>
        <begin position="6"/>
        <end position="25"/>
    </location>
</feature>
<evidence type="ECO:0000256" key="2">
    <source>
        <dbReference type="ARBA" id="ARBA00010617"/>
    </source>
</evidence>
<keyword evidence="4" id="KW-0408">Iron</keyword>
<evidence type="ECO:0000256" key="3">
    <source>
        <dbReference type="ARBA" id="ARBA00022723"/>
    </source>
</evidence>
<dbReference type="PRINTS" id="PR00463">
    <property type="entry name" value="EP450I"/>
</dbReference>
<proteinExistence type="inferred from homology"/>
<comment type="caution">
    <text evidence="6">The sequence shown here is derived from an EMBL/GenBank/DDBJ whole genome shotgun (WGS) entry which is preliminary data.</text>
</comment>
<organism evidence="6 7">
    <name type="scientific">Paraconiothyrium brasiliense</name>
    <dbReference type="NCBI Taxonomy" id="300254"/>
    <lineage>
        <taxon>Eukaryota</taxon>
        <taxon>Fungi</taxon>
        <taxon>Dikarya</taxon>
        <taxon>Ascomycota</taxon>
        <taxon>Pezizomycotina</taxon>
        <taxon>Dothideomycetes</taxon>
        <taxon>Pleosporomycetidae</taxon>
        <taxon>Pleosporales</taxon>
        <taxon>Massarineae</taxon>
        <taxon>Didymosphaeriaceae</taxon>
        <taxon>Paraconiothyrium</taxon>
    </lineage>
</organism>
<dbReference type="InterPro" id="IPR002401">
    <property type="entry name" value="Cyt_P450_E_grp-I"/>
</dbReference>
<evidence type="ECO:0000256" key="5">
    <source>
        <dbReference type="SAM" id="Phobius"/>
    </source>
</evidence>
<comment type="cofactor">
    <cofactor evidence="1">
        <name>heme</name>
        <dbReference type="ChEBI" id="CHEBI:30413"/>
    </cofactor>
</comment>
<name>A0ABR3RH49_9PLEO</name>
<dbReference type="Proteomes" id="UP001521785">
    <property type="component" value="Unassembled WGS sequence"/>
</dbReference>
<dbReference type="InterPro" id="IPR050121">
    <property type="entry name" value="Cytochrome_P450_monoxygenase"/>
</dbReference>
<reference evidence="6 7" key="1">
    <citation type="submission" date="2024-02" db="EMBL/GenBank/DDBJ databases">
        <title>De novo assembly and annotation of 12 fungi associated with fruit tree decline syndrome in Ontario, Canada.</title>
        <authorList>
            <person name="Sulman M."/>
            <person name="Ellouze W."/>
            <person name="Ilyukhin E."/>
        </authorList>
    </citation>
    <scope>NUCLEOTIDE SEQUENCE [LARGE SCALE GENOMIC DNA]</scope>
    <source>
        <strain evidence="6 7">M42-189</strain>
    </source>
</reference>